<dbReference type="EMBL" id="MU003532">
    <property type="protein sequence ID" value="KAF2465087.1"/>
    <property type="molecule type" value="Genomic_DNA"/>
</dbReference>
<dbReference type="Proteomes" id="UP000799755">
    <property type="component" value="Unassembled WGS sequence"/>
</dbReference>
<protein>
    <submittedName>
        <fullName evidence="1">Uncharacterized protein</fullName>
    </submittedName>
</protein>
<proteinExistence type="predicted"/>
<comment type="caution">
    <text evidence="1">The sequence shown here is derived from an EMBL/GenBank/DDBJ whole genome shotgun (WGS) entry which is preliminary data.</text>
</comment>
<evidence type="ECO:0000313" key="1">
    <source>
        <dbReference type="EMBL" id="KAF2465087.1"/>
    </source>
</evidence>
<organism evidence="1 2">
    <name type="scientific">Lindgomyces ingoldianus</name>
    <dbReference type="NCBI Taxonomy" id="673940"/>
    <lineage>
        <taxon>Eukaryota</taxon>
        <taxon>Fungi</taxon>
        <taxon>Dikarya</taxon>
        <taxon>Ascomycota</taxon>
        <taxon>Pezizomycotina</taxon>
        <taxon>Dothideomycetes</taxon>
        <taxon>Pleosporomycetidae</taxon>
        <taxon>Pleosporales</taxon>
        <taxon>Lindgomycetaceae</taxon>
        <taxon>Lindgomyces</taxon>
    </lineage>
</organism>
<accession>A0ACB6QFE8</accession>
<reference evidence="1" key="1">
    <citation type="journal article" date="2020" name="Stud. Mycol.">
        <title>101 Dothideomycetes genomes: a test case for predicting lifestyles and emergence of pathogens.</title>
        <authorList>
            <person name="Haridas S."/>
            <person name="Albert R."/>
            <person name="Binder M."/>
            <person name="Bloem J."/>
            <person name="Labutti K."/>
            <person name="Salamov A."/>
            <person name="Andreopoulos B."/>
            <person name="Baker S."/>
            <person name="Barry K."/>
            <person name="Bills G."/>
            <person name="Bluhm B."/>
            <person name="Cannon C."/>
            <person name="Castanera R."/>
            <person name="Culley D."/>
            <person name="Daum C."/>
            <person name="Ezra D."/>
            <person name="Gonzalez J."/>
            <person name="Henrissat B."/>
            <person name="Kuo A."/>
            <person name="Liang C."/>
            <person name="Lipzen A."/>
            <person name="Lutzoni F."/>
            <person name="Magnuson J."/>
            <person name="Mondo S."/>
            <person name="Nolan M."/>
            <person name="Ohm R."/>
            <person name="Pangilinan J."/>
            <person name="Park H.-J."/>
            <person name="Ramirez L."/>
            <person name="Alfaro M."/>
            <person name="Sun H."/>
            <person name="Tritt A."/>
            <person name="Yoshinaga Y."/>
            <person name="Zwiers L.-H."/>
            <person name="Turgeon B."/>
            <person name="Goodwin S."/>
            <person name="Spatafora J."/>
            <person name="Crous P."/>
            <person name="Grigoriev I."/>
        </authorList>
    </citation>
    <scope>NUCLEOTIDE SEQUENCE</scope>
    <source>
        <strain evidence="1">ATCC 200398</strain>
    </source>
</reference>
<name>A0ACB6QFE8_9PLEO</name>
<keyword evidence="2" id="KW-1185">Reference proteome</keyword>
<evidence type="ECO:0000313" key="2">
    <source>
        <dbReference type="Proteomes" id="UP000799755"/>
    </source>
</evidence>
<gene>
    <name evidence="1" type="ORF">BDR25DRAFT_396463</name>
</gene>
<sequence length="462" mass="50863">MTSLRILGILLLLHLHRHTSALATDASNRPYGTCKQLDIPVFATANTAIYNIPRVDNDIEATAWAIFDATRSTPHDLRSIIKNTTTSATFNIHAQLCVPKTSGKRDILQIATHGVHYDSRYWDSEYRPESHSYVNAALKAGYSILTYDRLGVGQSDIPDAYTVVQAPLEQEILRQLTLMARNGTLYEFAEKAKPADAAFKALPKPRKIVHVGHSFGSFLTSAFIANYGPLSDGAIITGYLLTLNLASAGSTSFNVEYAATSNPSYKRPSGYVVCQKSGIQNIFFAGDLKTAYTPEMLDYGNEIKQPVPIGEFASAFWLLGKTGPSFKGPVQYMLPEFDFYVCRGDCKGLANVTALTETYPNATAIEVAIQPNTGHALPLHNNATAGFQVTFDFLKKHGFTVSRLFAWQTSHNLSTITIRDEMNDQARVRVLRPVFGICTTKRRRGQSAAELSTVSLRLIYGS</sequence>